<dbReference type="RefSeq" id="XP_072834812.1">
    <property type="nucleotide sequence ID" value="XM_072978711.1"/>
</dbReference>
<dbReference type="InterPro" id="IPR042263">
    <property type="entry name" value="DPH1/DPH2_1"/>
</dbReference>
<keyword evidence="6" id="KW-0808">Transferase</keyword>
<dbReference type="NCBIfam" id="TIGR00322">
    <property type="entry name" value="diphth2_R"/>
    <property type="match status" value="1"/>
</dbReference>
<evidence type="ECO:0000256" key="6">
    <source>
        <dbReference type="ARBA" id="ARBA00022679"/>
    </source>
</evidence>
<feature type="region of interest" description="Disordered" evidence="15">
    <location>
        <begin position="489"/>
        <end position="533"/>
    </location>
</feature>
<dbReference type="Gene3D" id="3.40.50.11850">
    <property type="entry name" value="Diphthamide synthesis DPH1/DPH2 domain 2"/>
    <property type="match status" value="1"/>
</dbReference>
<comment type="catalytic activity">
    <reaction evidence="14">
        <text>L-histidyl-[translation elongation factor 2] + S-adenosyl-L-methionine = 2-[(3S)-amino-3-carboxypropyl]-L-histidyl-[translation elongation factor 2] + S-methyl-5'-thioadenosine + H(+)</text>
        <dbReference type="Rhea" id="RHEA:36783"/>
        <dbReference type="Rhea" id="RHEA-COMP:9748"/>
        <dbReference type="Rhea" id="RHEA-COMP:9749"/>
        <dbReference type="ChEBI" id="CHEBI:15378"/>
        <dbReference type="ChEBI" id="CHEBI:17509"/>
        <dbReference type="ChEBI" id="CHEBI:29979"/>
        <dbReference type="ChEBI" id="CHEBI:59789"/>
        <dbReference type="ChEBI" id="CHEBI:73995"/>
        <dbReference type="EC" id="2.5.1.108"/>
    </reaction>
</comment>
<evidence type="ECO:0000256" key="1">
    <source>
        <dbReference type="ARBA" id="ARBA00001966"/>
    </source>
</evidence>
<evidence type="ECO:0000256" key="4">
    <source>
        <dbReference type="ARBA" id="ARBA00012221"/>
    </source>
</evidence>
<dbReference type="Gene3D" id="3.40.50.11840">
    <property type="entry name" value="Diphthamide synthesis DPH1/DPH2 domain 1"/>
    <property type="match status" value="1"/>
</dbReference>
<dbReference type="InterPro" id="IPR042265">
    <property type="entry name" value="DPH1/DPH2_3"/>
</dbReference>
<name>A0ABM5ENT2_9SAUR</name>
<dbReference type="Gene3D" id="3.40.50.11860">
    <property type="entry name" value="Diphthamide synthesis DPH1/DPH2 domain 3"/>
    <property type="match status" value="1"/>
</dbReference>
<evidence type="ECO:0000256" key="3">
    <source>
        <dbReference type="ARBA" id="ARBA00010173"/>
    </source>
</evidence>
<evidence type="ECO:0000256" key="9">
    <source>
        <dbReference type="ARBA" id="ARBA00023004"/>
    </source>
</evidence>
<evidence type="ECO:0000256" key="5">
    <source>
        <dbReference type="ARBA" id="ARBA00021915"/>
    </source>
</evidence>
<feature type="region of interest" description="Disordered" evidence="15">
    <location>
        <begin position="1"/>
        <end position="57"/>
    </location>
</feature>
<gene>
    <name evidence="17" type="primary">DPH1</name>
</gene>
<evidence type="ECO:0000256" key="8">
    <source>
        <dbReference type="ARBA" id="ARBA00022723"/>
    </source>
</evidence>
<dbReference type="SFLD" id="SFLDS00032">
    <property type="entry name" value="Radical_SAM_3-amino-3-carboxyp"/>
    <property type="match status" value="1"/>
</dbReference>
<evidence type="ECO:0000256" key="15">
    <source>
        <dbReference type="SAM" id="MobiDB-lite"/>
    </source>
</evidence>
<dbReference type="Proteomes" id="UP001652642">
    <property type="component" value="Chromosome 7"/>
</dbReference>
<evidence type="ECO:0000313" key="17">
    <source>
        <dbReference type="RefSeq" id="XP_072834812.1"/>
    </source>
</evidence>
<dbReference type="EC" id="2.5.1.108" evidence="4"/>
<protein>
    <recommendedName>
        <fullName evidence="5">2-(3-amino-3-carboxypropyl)histidine synthase subunit 1</fullName>
        <ecNumber evidence="4">2.5.1.108</ecNumber>
    </recommendedName>
    <alternativeName>
        <fullName evidence="12">Diphthamide biosynthesis protein 1</fullName>
    </alternativeName>
    <alternativeName>
        <fullName evidence="13">Diphtheria toxin resistance protein 1</fullName>
    </alternativeName>
    <alternativeName>
        <fullName evidence="11">S-adenosyl-L-methionine:L-histidine 3-amino-3-carboxypropyltransferase 1</fullName>
    </alternativeName>
</protein>
<organism evidence="16 17">
    <name type="scientific">Pogona vitticeps</name>
    <name type="common">central bearded dragon</name>
    <dbReference type="NCBI Taxonomy" id="103695"/>
    <lineage>
        <taxon>Eukaryota</taxon>
        <taxon>Metazoa</taxon>
        <taxon>Chordata</taxon>
        <taxon>Craniata</taxon>
        <taxon>Vertebrata</taxon>
        <taxon>Euteleostomi</taxon>
        <taxon>Lepidosauria</taxon>
        <taxon>Squamata</taxon>
        <taxon>Bifurcata</taxon>
        <taxon>Unidentata</taxon>
        <taxon>Episquamata</taxon>
        <taxon>Toxicofera</taxon>
        <taxon>Iguania</taxon>
        <taxon>Acrodonta</taxon>
        <taxon>Agamidae</taxon>
        <taxon>Amphibolurinae</taxon>
        <taxon>Pogona</taxon>
    </lineage>
</organism>
<dbReference type="InterPro" id="IPR042264">
    <property type="entry name" value="DPH1/DPH2_2"/>
</dbReference>
<reference evidence="17" key="1">
    <citation type="submission" date="2025-08" db="UniProtKB">
        <authorList>
            <consortium name="RefSeq"/>
        </authorList>
    </citation>
    <scope>IDENTIFICATION</scope>
</reference>
<dbReference type="PANTHER" id="PTHR10762">
    <property type="entry name" value="DIPHTHAMIDE BIOSYNTHESIS PROTEIN"/>
    <property type="match status" value="1"/>
</dbReference>
<accession>A0ABM5ENT2</accession>
<dbReference type="Pfam" id="PF01866">
    <property type="entry name" value="Diphthamide_syn"/>
    <property type="match status" value="1"/>
</dbReference>
<dbReference type="PANTHER" id="PTHR10762:SF1">
    <property type="entry name" value="2-(3-AMINO-3-CARBOXYPROPYL)HISTIDINE SYNTHASE SUBUNIT 1"/>
    <property type="match status" value="1"/>
</dbReference>
<evidence type="ECO:0000313" key="16">
    <source>
        <dbReference type="Proteomes" id="UP001652642"/>
    </source>
</evidence>
<dbReference type="GeneID" id="110084253"/>
<proteinExistence type="inferred from homology"/>
<keyword evidence="10" id="KW-0411">Iron-sulfur</keyword>
<evidence type="ECO:0000256" key="12">
    <source>
        <dbReference type="ARBA" id="ARBA00032574"/>
    </source>
</evidence>
<evidence type="ECO:0000256" key="2">
    <source>
        <dbReference type="ARBA" id="ARBA00005156"/>
    </source>
</evidence>
<feature type="compositionally biased region" description="Gly residues" evidence="15">
    <location>
        <begin position="1"/>
        <end position="10"/>
    </location>
</feature>
<sequence>MPKQGSGAGRGKAAATEAQRGSLLSPEGHKLKAGEYGIWSPPKGTSRRSDQPGALASPSMRSGAACSCLPACRAGQTALGSRCLSGLHVRWAAMADPREAAVAVAAAGGGEGCAPAPAAARRAPRRVAHQIPPEILSDPELQAAAAVLPANYNFEIYKTVWRIKQAGAKRVALQMPEGLLLFACTLADIIERFTGAEAVVMGDVTYGACCVDDFTARALGADFLVHYGHSCLIPIDSTQGIKMLYVFVDIKIDTGHFVETLRFNFPPGTRLALVSTIQFVSALQAAAQELRPEYTVCTPQCKPLSPGEILGCTSPRLARDTDAIIYLGDGRFHLESIMIANPGVPAYRYDPYSKVFSQEEYAHARMQASRKEAIRQAARASKWGLILGTLGRQGSPAILEHLESCLQACGKPFVRLLLSEIFPSKLQLFPDVQAWVQVACPRLSIDWGEAFGKPLLTPYEAAVALQQIPWQEIYPMDFYASQSLGPWTANHGSPRQAQKAARGKEAKVAESRLPTGEKACGGCPCPEGALQQP</sequence>
<keyword evidence="16" id="KW-1185">Reference proteome</keyword>
<evidence type="ECO:0000256" key="7">
    <source>
        <dbReference type="ARBA" id="ARBA00022691"/>
    </source>
</evidence>
<comment type="pathway">
    <text evidence="2">Protein modification; peptidyl-diphthamide biosynthesis.</text>
</comment>
<keyword evidence="8" id="KW-0479">Metal-binding</keyword>
<keyword evidence="7" id="KW-0949">S-adenosyl-L-methionine</keyword>
<evidence type="ECO:0000256" key="14">
    <source>
        <dbReference type="ARBA" id="ARBA00048403"/>
    </source>
</evidence>
<evidence type="ECO:0000256" key="10">
    <source>
        <dbReference type="ARBA" id="ARBA00023014"/>
    </source>
</evidence>
<comment type="similarity">
    <text evidence="3">Belongs to the DPH1/DPH2 family. DPH1 subfamily.</text>
</comment>
<evidence type="ECO:0000256" key="13">
    <source>
        <dbReference type="ARBA" id="ARBA00032789"/>
    </source>
</evidence>
<evidence type="ECO:0000256" key="11">
    <source>
        <dbReference type="ARBA" id="ARBA00031690"/>
    </source>
</evidence>
<comment type="cofactor">
    <cofactor evidence="1">
        <name>[4Fe-4S] cluster</name>
        <dbReference type="ChEBI" id="CHEBI:49883"/>
    </cofactor>
</comment>
<dbReference type="InterPro" id="IPR016435">
    <property type="entry name" value="DPH1/DPH2"/>
</dbReference>
<keyword evidence="9" id="KW-0408">Iron</keyword>